<dbReference type="AlphaFoldDB" id="A0A0E9XPY5"/>
<organism evidence="2">
    <name type="scientific">Anguilla anguilla</name>
    <name type="common">European freshwater eel</name>
    <name type="synonym">Muraena anguilla</name>
    <dbReference type="NCBI Taxonomy" id="7936"/>
    <lineage>
        <taxon>Eukaryota</taxon>
        <taxon>Metazoa</taxon>
        <taxon>Chordata</taxon>
        <taxon>Craniata</taxon>
        <taxon>Vertebrata</taxon>
        <taxon>Euteleostomi</taxon>
        <taxon>Actinopterygii</taxon>
        <taxon>Neopterygii</taxon>
        <taxon>Teleostei</taxon>
        <taxon>Anguilliformes</taxon>
        <taxon>Anguillidae</taxon>
        <taxon>Anguilla</taxon>
    </lineage>
</organism>
<proteinExistence type="predicted"/>
<keyword evidence="1" id="KW-0812">Transmembrane</keyword>
<sequence length="27" mass="3255">MLYSFKRYSFNWAIAAVSTVLFIYLYS</sequence>
<accession>A0A0E9XPY5</accession>
<evidence type="ECO:0000256" key="1">
    <source>
        <dbReference type="SAM" id="Phobius"/>
    </source>
</evidence>
<feature type="transmembrane region" description="Helical" evidence="1">
    <location>
        <begin position="9"/>
        <end position="26"/>
    </location>
</feature>
<keyword evidence="1" id="KW-0472">Membrane</keyword>
<protein>
    <submittedName>
        <fullName evidence="2">Uncharacterized protein</fullName>
    </submittedName>
</protein>
<name>A0A0E9XPY5_ANGAN</name>
<dbReference type="EMBL" id="GBXM01004086">
    <property type="protein sequence ID" value="JAI04492.1"/>
    <property type="molecule type" value="Transcribed_RNA"/>
</dbReference>
<keyword evidence="1" id="KW-1133">Transmembrane helix</keyword>
<reference evidence="2" key="2">
    <citation type="journal article" date="2015" name="Fish Shellfish Immunol.">
        <title>Early steps in the European eel (Anguilla anguilla)-Vibrio vulnificus interaction in the gills: Role of the RtxA13 toxin.</title>
        <authorList>
            <person name="Callol A."/>
            <person name="Pajuelo D."/>
            <person name="Ebbesson L."/>
            <person name="Teles M."/>
            <person name="MacKenzie S."/>
            <person name="Amaro C."/>
        </authorList>
    </citation>
    <scope>NUCLEOTIDE SEQUENCE</scope>
</reference>
<reference evidence="2" key="1">
    <citation type="submission" date="2014-11" db="EMBL/GenBank/DDBJ databases">
        <authorList>
            <person name="Amaro Gonzalez C."/>
        </authorList>
    </citation>
    <scope>NUCLEOTIDE SEQUENCE</scope>
</reference>
<evidence type="ECO:0000313" key="2">
    <source>
        <dbReference type="EMBL" id="JAI04492.1"/>
    </source>
</evidence>